<dbReference type="OrthoDB" id="5641374at2"/>
<sequence>MAVDPEDEEFDLRVSLETVAIVIDHAHAIQEEDETDADEDADEPDGSDAELDEESLSAFISELNEEEQTALIALAWVGRGDYEAEEWEEALKVAAERGAGKDTATYLLTMDMLGDLLGEGLAAFGIAAEEIER</sequence>
<keyword evidence="3" id="KW-1185">Reference proteome</keyword>
<organism evidence="2 3">
    <name type="scientific">Humitalea rosea</name>
    <dbReference type="NCBI Taxonomy" id="990373"/>
    <lineage>
        <taxon>Bacteria</taxon>
        <taxon>Pseudomonadati</taxon>
        <taxon>Pseudomonadota</taxon>
        <taxon>Alphaproteobacteria</taxon>
        <taxon>Acetobacterales</taxon>
        <taxon>Roseomonadaceae</taxon>
        <taxon>Humitalea</taxon>
    </lineage>
</organism>
<dbReference type="InterPro" id="IPR022254">
    <property type="entry name" value="DUF3775"/>
</dbReference>
<dbReference type="AlphaFoldDB" id="A0A2W7IIK8"/>
<proteinExistence type="predicted"/>
<dbReference type="EMBL" id="QKYU01000012">
    <property type="protein sequence ID" value="PZW45009.1"/>
    <property type="molecule type" value="Genomic_DNA"/>
</dbReference>
<dbReference type="RefSeq" id="WP_111398436.1">
    <property type="nucleotide sequence ID" value="NZ_QKYU01000012.1"/>
</dbReference>
<feature type="compositionally biased region" description="Acidic residues" evidence="1">
    <location>
        <begin position="31"/>
        <end position="55"/>
    </location>
</feature>
<comment type="caution">
    <text evidence="2">The sequence shown here is derived from an EMBL/GenBank/DDBJ whole genome shotgun (WGS) entry which is preliminary data.</text>
</comment>
<feature type="region of interest" description="Disordered" evidence="1">
    <location>
        <begin position="26"/>
        <end position="55"/>
    </location>
</feature>
<evidence type="ECO:0000313" key="3">
    <source>
        <dbReference type="Proteomes" id="UP000249688"/>
    </source>
</evidence>
<accession>A0A2W7IIK8</accession>
<protein>
    <submittedName>
        <fullName evidence="2">Uncharacterized protein DUF3775</fullName>
    </submittedName>
</protein>
<reference evidence="2 3" key="1">
    <citation type="submission" date="2018-06" db="EMBL/GenBank/DDBJ databases">
        <title>Genomic Encyclopedia of Archaeal and Bacterial Type Strains, Phase II (KMG-II): from individual species to whole genera.</title>
        <authorList>
            <person name="Goeker M."/>
        </authorList>
    </citation>
    <scope>NUCLEOTIDE SEQUENCE [LARGE SCALE GENOMIC DNA]</scope>
    <source>
        <strain evidence="2 3">DSM 24525</strain>
    </source>
</reference>
<dbReference type="Pfam" id="PF12616">
    <property type="entry name" value="DUF3775"/>
    <property type="match status" value="1"/>
</dbReference>
<dbReference type="Proteomes" id="UP000249688">
    <property type="component" value="Unassembled WGS sequence"/>
</dbReference>
<evidence type="ECO:0000313" key="2">
    <source>
        <dbReference type="EMBL" id="PZW45009.1"/>
    </source>
</evidence>
<name>A0A2W7IIK8_9PROT</name>
<evidence type="ECO:0000256" key="1">
    <source>
        <dbReference type="SAM" id="MobiDB-lite"/>
    </source>
</evidence>
<gene>
    <name evidence="2" type="ORF">C8P66_11224</name>
</gene>